<accession>A0A1U7D3S7</accession>
<sequence>MAWMRDIRFMTGHKTPATLSWDQCPGQTESSLQGRAGRH</sequence>
<dbReference type="Proteomes" id="UP000186559">
    <property type="component" value="Chromosome"/>
</dbReference>
<protein>
    <submittedName>
        <fullName evidence="2">Uncharacterized protein</fullName>
    </submittedName>
</protein>
<dbReference type="EMBL" id="CP014796">
    <property type="protein sequence ID" value="APX22827.1"/>
    <property type="molecule type" value="Genomic_DNA"/>
</dbReference>
<reference evidence="2 3" key="1">
    <citation type="submission" date="2016-03" db="EMBL/GenBank/DDBJ databases">
        <title>Deep-sea bacteria in the southern Pacific.</title>
        <authorList>
            <person name="Tang K."/>
        </authorList>
    </citation>
    <scope>NUCLEOTIDE SEQUENCE [LARGE SCALE GENOMIC DNA]</scope>
    <source>
        <strain evidence="2 3">JLT2016</strain>
    </source>
</reference>
<feature type="region of interest" description="Disordered" evidence="1">
    <location>
        <begin position="14"/>
        <end position="39"/>
    </location>
</feature>
<name>A0A1U7D3S7_9RHOB</name>
<dbReference type="KEGG" id="tpro:Ga0080559_TMP2031"/>
<organism evidence="2 3">
    <name type="scientific">Salipiger profundus</name>
    <dbReference type="NCBI Taxonomy" id="1229727"/>
    <lineage>
        <taxon>Bacteria</taxon>
        <taxon>Pseudomonadati</taxon>
        <taxon>Pseudomonadota</taxon>
        <taxon>Alphaproteobacteria</taxon>
        <taxon>Rhodobacterales</taxon>
        <taxon>Roseobacteraceae</taxon>
        <taxon>Salipiger</taxon>
    </lineage>
</organism>
<evidence type="ECO:0000313" key="2">
    <source>
        <dbReference type="EMBL" id="APX22827.1"/>
    </source>
</evidence>
<feature type="compositionally biased region" description="Polar residues" evidence="1">
    <location>
        <begin position="17"/>
        <end position="33"/>
    </location>
</feature>
<evidence type="ECO:0000313" key="3">
    <source>
        <dbReference type="Proteomes" id="UP000186559"/>
    </source>
</evidence>
<proteinExistence type="predicted"/>
<evidence type="ECO:0000256" key="1">
    <source>
        <dbReference type="SAM" id="MobiDB-lite"/>
    </source>
</evidence>
<gene>
    <name evidence="2" type="ORF">Ga0080559_TMP2031</name>
</gene>
<keyword evidence="3" id="KW-1185">Reference proteome</keyword>
<dbReference type="AlphaFoldDB" id="A0A1U7D3S7"/>